<accession>A0A1I2TD15</accession>
<dbReference type="EMBL" id="FOPJ01000008">
    <property type="protein sequence ID" value="SFG62782.1"/>
    <property type="molecule type" value="Genomic_DNA"/>
</dbReference>
<dbReference type="InterPro" id="IPR009057">
    <property type="entry name" value="Homeodomain-like_sf"/>
</dbReference>
<protein>
    <submittedName>
        <fullName evidence="1">Transcriptional regulator, TetR family</fullName>
    </submittedName>
</protein>
<dbReference type="SUPFAM" id="SSF48498">
    <property type="entry name" value="Tetracyclin repressor-like, C-terminal domain"/>
    <property type="match status" value="1"/>
</dbReference>
<dbReference type="InterPro" id="IPR036271">
    <property type="entry name" value="Tet_transcr_reg_TetR-rel_C_sf"/>
</dbReference>
<name>A0A1I2TD15_9CORY</name>
<proteinExistence type="predicted"/>
<keyword evidence="2" id="KW-1185">Reference proteome</keyword>
<dbReference type="Gene3D" id="1.10.357.10">
    <property type="entry name" value="Tetracycline Repressor, domain 2"/>
    <property type="match status" value="1"/>
</dbReference>
<organism evidence="1 2">
    <name type="scientific">Corynebacterium spheniscorum</name>
    <dbReference type="NCBI Taxonomy" id="185761"/>
    <lineage>
        <taxon>Bacteria</taxon>
        <taxon>Bacillati</taxon>
        <taxon>Actinomycetota</taxon>
        <taxon>Actinomycetes</taxon>
        <taxon>Mycobacteriales</taxon>
        <taxon>Corynebacteriaceae</taxon>
        <taxon>Corynebacterium</taxon>
    </lineage>
</organism>
<dbReference type="SUPFAM" id="SSF46689">
    <property type="entry name" value="Homeodomain-like"/>
    <property type="match status" value="1"/>
</dbReference>
<dbReference type="Proteomes" id="UP000199065">
    <property type="component" value="Unassembled WGS sequence"/>
</dbReference>
<evidence type="ECO:0000313" key="2">
    <source>
        <dbReference type="Proteomes" id="UP000199065"/>
    </source>
</evidence>
<sequence>MGNKTGPKPQLSANDIAECALKIGVDNFTIGQVAKELGVVPSAVYRHVESREDIVIRAFIRAGRQLQQVPTDLSWQGILRWMADDMWRLFDRYPGLAPAIFTTPGAHIGVQKYFDDVVTALMDADFPGDRGRALFAMDMVGDSVTVSRVFHEHLTSVGEDGMTGLERAKKIFQTRTYVPANIKLAFAPEESWMARDGLNVQLEFIIEALEVIPPRPEYSRY</sequence>
<reference evidence="1 2" key="1">
    <citation type="submission" date="2016-10" db="EMBL/GenBank/DDBJ databases">
        <authorList>
            <person name="de Groot N.N."/>
        </authorList>
    </citation>
    <scope>NUCLEOTIDE SEQUENCE [LARGE SCALE GENOMIC DNA]</scope>
    <source>
        <strain>J11</strain>
        <strain evidence="2">PG 39</strain>
    </source>
</reference>
<evidence type="ECO:0000313" key="1">
    <source>
        <dbReference type="EMBL" id="SFG62782.1"/>
    </source>
</evidence>
<dbReference type="STRING" id="185761.SAMN05660282_01429"/>
<gene>
    <name evidence="1" type="ORF">SAMN05660282_01429</name>
</gene>
<dbReference type="AlphaFoldDB" id="A0A1I2TD15"/>